<keyword evidence="8" id="KW-0732">Signal</keyword>
<dbReference type="PANTHER" id="PTHR46279">
    <property type="entry name" value="RING/U-BOX SUPERFAMILY PROTEIN"/>
    <property type="match status" value="1"/>
</dbReference>
<keyword evidence="13 17" id="KW-0472">Membrane</keyword>
<name>A0A6N2JXA7_SALVM</name>
<organism evidence="19">
    <name type="scientific">Salix viminalis</name>
    <name type="common">Common osier</name>
    <name type="synonym">Basket willow</name>
    <dbReference type="NCBI Taxonomy" id="40686"/>
    <lineage>
        <taxon>Eukaryota</taxon>
        <taxon>Viridiplantae</taxon>
        <taxon>Streptophyta</taxon>
        <taxon>Embryophyta</taxon>
        <taxon>Tracheophyta</taxon>
        <taxon>Spermatophyta</taxon>
        <taxon>Magnoliopsida</taxon>
        <taxon>eudicotyledons</taxon>
        <taxon>Gunneridae</taxon>
        <taxon>Pentapetalae</taxon>
        <taxon>rosids</taxon>
        <taxon>fabids</taxon>
        <taxon>Malpighiales</taxon>
        <taxon>Salicaceae</taxon>
        <taxon>Saliceae</taxon>
        <taxon>Salix</taxon>
    </lineage>
</organism>
<dbReference type="Pfam" id="PF13947">
    <property type="entry name" value="GUB_WAK_bind"/>
    <property type="match status" value="1"/>
</dbReference>
<dbReference type="EMBL" id="CAADRP010000001">
    <property type="protein sequence ID" value="VFU20381.1"/>
    <property type="molecule type" value="Genomic_DNA"/>
</dbReference>
<feature type="domain" description="RING-type" evidence="18">
    <location>
        <begin position="345"/>
        <end position="387"/>
    </location>
</feature>
<dbReference type="InterPro" id="IPR013083">
    <property type="entry name" value="Znf_RING/FYVE/PHD"/>
</dbReference>
<comment type="catalytic activity">
    <reaction evidence="1">
        <text>S-ubiquitinyl-[E2 ubiquitin-conjugating enzyme]-L-cysteine + [acceptor protein]-L-lysine = [E2 ubiquitin-conjugating enzyme]-L-cysteine + N(6)-ubiquitinyl-[acceptor protein]-L-lysine.</text>
        <dbReference type="EC" id="2.3.2.27"/>
    </reaction>
</comment>
<feature type="transmembrane region" description="Helical" evidence="17">
    <location>
        <begin position="265"/>
        <end position="287"/>
    </location>
</feature>
<evidence type="ECO:0000313" key="19">
    <source>
        <dbReference type="EMBL" id="VFU20381.1"/>
    </source>
</evidence>
<keyword evidence="11" id="KW-0862">Zinc</keyword>
<comment type="subcellular location">
    <subcellularLocation>
        <location evidence="2">Membrane</location>
        <topology evidence="2">Single-pass membrane protein</topology>
    </subcellularLocation>
</comment>
<dbReference type="InterPro" id="IPR001841">
    <property type="entry name" value="Znf_RING"/>
</dbReference>
<dbReference type="GO" id="GO:0061630">
    <property type="term" value="F:ubiquitin protein ligase activity"/>
    <property type="evidence" value="ECO:0007669"/>
    <property type="project" value="UniProtKB-EC"/>
</dbReference>
<keyword evidence="6 17" id="KW-0812">Transmembrane</keyword>
<dbReference type="InterPro" id="IPR046948">
    <property type="entry name" value="ATL20-22-like"/>
</dbReference>
<evidence type="ECO:0000256" key="10">
    <source>
        <dbReference type="ARBA" id="ARBA00022786"/>
    </source>
</evidence>
<evidence type="ECO:0000256" key="2">
    <source>
        <dbReference type="ARBA" id="ARBA00004167"/>
    </source>
</evidence>
<evidence type="ECO:0000256" key="15">
    <source>
        <dbReference type="PROSITE-ProRule" id="PRU00175"/>
    </source>
</evidence>
<comment type="similarity">
    <text evidence="14">Belongs to the RING-type zinc finger family. ATL subfamily.</text>
</comment>
<keyword evidence="7" id="KW-0479">Metal-binding</keyword>
<sequence>MSETRQKKRRAPALITAMMKMVVLVGDASEKDLRMSKQLRQKSQPFSYKKMAASTLSLLILSVLVFLQKAHSNKTHAHIPCSRNKLEVRFPFGFDNNRCSYPGFNLSCNDLQNQMILNLPNTGNFTVLNINYRSQTNLLLFLNSMSAFLITFLNCSSNSTTDGSELRHIKCLSNENFTVVAMLTFIYESSSYRRVPSCTELKTRVAVPVVWYRWSDSVTRLKWNVPYCRSCEEDGGTCGFKGDTGMAIECIGRRSNGPLPRSAKYGIILGAGIPGLLCIVGIGSYLFGRLKEYIGGNQPTTELSTSIAPGPSVLITGLDAPTIESYPKTQLGDSGRLPKPNDNTCPICLSEYQPKDTLRTIPDCSHYFHANCVDEWLKMNATCPLCRKSPDGSSVMTPSSPLSTSSSSTSTPLP</sequence>
<dbReference type="GO" id="GO:0030247">
    <property type="term" value="F:polysaccharide binding"/>
    <property type="evidence" value="ECO:0007669"/>
    <property type="project" value="InterPro"/>
</dbReference>
<evidence type="ECO:0000256" key="14">
    <source>
        <dbReference type="ARBA" id="ARBA00024209"/>
    </source>
</evidence>
<keyword evidence="10" id="KW-0833">Ubl conjugation pathway</keyword>
<evidence type="ECO:0000259" key="18">
    <source>
        <dbReference type="PROSITE" id="PS50089"/>
    </source>
</evidence>
<reference evidence="19" key="1">
    <citation type="submission" date="2019-03" db="EMBL/GenBank/DDBJ databases">
        <authorList>
            <person name="Mank J."/>
            <person name="Almeida P."/>
        </authorList>
    </citation>
    <scope>NUCLEOTIDE SEQUENCE</scope>
    <source>
        <strain evidence="19">78183</strain>
    </source>
</reference>
<dbReference type="PROSITE" id="PS50089">
    <property type="entry name" value="ZF_RING_2"/>
    <property type="match status" value="1"/>
</dbReference>
<evidence type="ECO:0000256" key="3">
    <source>
        <dbReference type="ARBA" id="ARBA00004906"/>
    </source>
</evidence>
<dbReference type="PANTHER" id="PTHR46279:SF31">
    <property type="entry name" value="RING-H2 FINGER PROTEIN ATL20-LIKE ISOFORM X1"/>
    <property type="match status" value="1"/>
</dbReference>
<dbReference type="AlphaFoldDB" id="A0A6N2JXA7"/>
<keyword evidence="12 17" id="KW-1133">Transmembrane helix</keyword>
<dbReference type="InterPro" id="IPR025287">
    <property type="entry name" value="WAK_GUB"/>
</dbReference>
<gene>
    <name evidence="19" type="ORF">SVIM_LOCUS5082</name>
</gene>
<dbReference type="EC" id="2.3.2.27" evidence="4"/>
<evidence type="ECO:0000256" key="9">
    <source>
        <dbReference type="ARBA" id="ARBA00022771"/>
    </source>
</evidence>
<evidence type="ECO:0000256" key="13">
    <source>
        <dbReference type="ARBA" id="ARBA00023136"/>
    </source>
</evidence>
<evidence type="ECO:0000256" key="1">
    <source>
        <dbReference type="ARBA" id="ARBA00000900"/>
    </source>
</evidence>
<dbReference type="Gene3D" id="3.30.40.10">
    <property type="entry name" value="Zinc/RING finger domain, C3HC4 (zinc finger)"/>
    <property type="match status" value="1"/>
</dbReference>
<evidence type="ECO:0000256" key="11">
    <source>
        <dbReference type="ARBA" id="ARBA00022833"/>
    </source>
</evidence>
<evidence type="ECO:0000256" key="7">
    <source>
        <dbReference type="ARBA" id="ARBA00022723"/>
    </source>
</evidence>
<dbReference type="SUPFAM" id="SSF57850">
    <property type="entry name" value="RING/U-box"/>
    <property type="match status" value="1"/>
</dbReference>
<accession>A0A6N2JXA7</accession>
<dbReference type="Pfam" id="PF13639">
    <property type="entry name" value="zf-RING_2"/>
    <property type="match status" value="1"/>
</dbReference>
<evidence type="ECO:0000256" key="6">
    <source>
        <dbReference type="ARBA" id="ARBA00022692"/>
    </source>
</evidence>
<keyword evidence="5" id="KW-0808">Transferase</keyword>
<evidence type="ECO:0000256" key="4">
    <source>
        <dbReference type="ARBA" id="ARBA00012483"/>
    </source>
</evidence>
<comment type="pathway">
    <text evidence="3">Protein modification; protein ubiquitination.</text>
</comment>
<dbReference type="GO" id="GO:0008270">
    <property type="term" value="F:zinc ion binding"/>
    <property type="evidence" value="ECO:0007669"/>
    <property type="project" value="UniProtKB-KW"/>
</dbReference>
<evidence type="ECO:0000256" key="12">
    <source>
        <dbReference type="ARBA" id="ARBA00022989"/>
    </source>
</evidence>
<dbReference type="SMART" id="SM00184">
    <property type="entry name" value="RING"/>
    <property type="match status" value="1"/>
</dbReference>
<dbReference type="CDD" id="cd16461">
    <property type="entry name" value="RING-H2_EL5-like"/>
    <property type="match status" value="1"/>
</dbReference>
<evidence type="ECO:0000256" key="5">
    <source>
        <dbReference type="ARBA" id="ARBA00022679"/>
    </source>
</evidence>
<dbReference type="GO" id="GO:0016020">
    <property type="term" value="C:membrane"/>
    <property type="evidence" value="ECO:0007669"/>
    <property type="project" value="UniProtKB-SubCell"/>
</dbReference>
<proteinExistence type="inferred from homology"/>
<feature type="compositionally biased region" description="Low complexity" evidence="16">
    <location>
        <begin position="397"/>
        <end position="414"/>
    </location>
</feature>
<evidence type="ECO:0000256" key="17">
    <source>
        <dbReference type="SAM" id="Phobius"/>
    </source>
</evidence>
<protein>
    <recommendedName>
        <fullName evidence="4">RING-type E3 ubiquitin transferase</fullName>
        <ecNumber evidence="4">2.3.2.27</ecNumber>
    </recommendedName>
</protein>
<keyword evidence="9 15" id="KW-0863">Zinc-finger</keyword>
<feature type="region of interest" description="Disordered" evidence="16">
    <location>
        <begin position="390"/>
        <end position="414"/>
    </location>
</feature>
<evidence type="ECO:0000256" key="16">
    <source>
        <dbReference type="SAM" id="MobiDB-lite"/>
    </source>
</evidence>
<evidence type="ECO:0000256" key="8">
    <source>
        <dbReference type="ARBA" id="ARBA00022729"/>
    </source>
</evidence>